<protein>
    <submittedName>
        <fullName evidence="8">LysR family transcriptional regulator</fullName>
    </submittedName>
</protein>
<feature type="compositionally biased region" description="Basic residues" evidence="6">
    <location>
        <begin position="372"/>
        <end position="396"/>
    </location>
</feature>
<evidence type="ECO:0000313" key="9">
    <source>
        <dbReference type="Proteomes" id="UP000669605"/>
    </source>
</evidence>
<sequence length="396" mass="43523">MISLKQLHHFWLVGRTGSIQRAAETSGLTPQTISGQIGVLEGALGRRLLRRKGRGIELTEAGKIALRYAERIFGLTEELEAALAHADERPSLPYRLGLLDIVPKSLAALLLEPVLEHRPRLRLSVAEEPLPRLLSELMLGRLDALIADGPPPTQLGHKLQCRLLIESQLALYARADLSLTGPLPQSLDAAPLLLPGEHSATRLALLQLFDEHHVTPHIVGEFDDSALMRTLAENGAGIFPAPAILEPTLCESGVLRCLGSLPEITEHYYLLTLERKWHHPGTQALLHRFAPDHQPEPPLASSDSEVPSVPHPCLRRESRFFPDPLSRPGKNSSSPGSGRRSASRPSPTAGSGRGSLPSRFQQWICRGSSCRSRNRRIRPPAPRYARRTRQSRKAGA</sequence>
<dbReference type="Pfam" id="PF03466">
    <property type="entry name" value="LysR_substrate"/>
    <property type="match status" value="1"/>
</dbReference>
<dbReference type="PROSITE" id="PS50931">
    <property type="entry name" value="HTH_LYSR"/>
    <property type="match status" value="1"/>
</dbReference>
<evidence type="ECO:0000256" key="1">
    <source>
        <dbReference type="ARBA" id="ARBA00009437"/>
    </source>
</evidence>
<evidence type="ECO:0000256" key="4">
    <source>
        <dbReference type="ARBA" id="ARBA00023159"/>
    </source>
</evidence>
<feature type="domain" description="HTH lysR-type" evidence="7">
    <location>
        <begin position="2"/>
        <end position="59"/>
    </location>
</feature>
<dbReference type="Gene3D" id="1.10.10.10">
    <property type="entry name" value="Winged helix-like DNA-binding domain superfamily/Winged helix DNA-binding domain"/>
    <property type="match status" value="1"/>
</dbReference>
<organism evidence="8 9">
    <name type="scientific">Tepidiphilus baoligensis</name>
    <dbReference type="NCBI Taxonomy" id="2698687"/>
    <lineage>
        <taxon>Bacteria</taxon>
        <taxon>Pseudomonadati</taxon>
        <taxon>Pseudomonadota</taxon>
        <taxon>Hydrogenophilia</taxon>
        <taxon>Hydrogenophilales</taxon>
        <taxon>Hydrogenophilaceae</taxon>
        <taxon>Tepidiphilus</taxon>
    </lineage>
</organism>
<keyword evidence="2" id="KW-0805">Transcription regulation</keyword>
<dbReference type="InterPro" id="IPR036390">
    <property type="entry name" value="WH_DNA-bd_sf"/>
</dbReference>
<dbReference type="Gene3D" id="3.40.190.290">
    <property type="match status" value="1"/>
</dbReference>
<dbReference type="PANTHER" id="PTHR30293:SF2">
    <property type="entry name" value="TRANSCRIPTIONAL ACTIVATOR PROTEIN NHAR"/>
    <property type="match status" value="1"/>
</dbReference>
<evidence type="ECO:0000313" key="8">
    <source>
        <dbReference type="EMBL" id="NMH16713.1"/>
    </source>
</evidence>
<evidence type="ECO:0000256" key="5">
    <source>
        <dbReference type="ARBA" id="ARBA00023163"/>
    </source>
</evidence>
<keyword evidence="3" id="KW-0238">DNA-binding</keyword>
<keyword evidence="5" id="KW-0804">Transcription</keyword>
<evidence type="ECO:0000259" key="7">
    <source>
        <dbReference type="PROSITE" id="PS50931"/>
    </source>
</evidence>
<gene>
    <name evidence="8" type="ORF">GV368_06295</name>
</gene>
<reference evidence="8 9" key="1">
    <citation type="journal article" date="2020" name="Curr. Microbiol.">
        <title>Tepidiphilus baoligensis sp. nov., a Novel Bacterium of the Family Hydrogenophilaceae Isolated from an Oil Reservoir.</title>
        <authorList>
            <person name="Zhang X."/>
            <person name="Wang G."/>
            <person name="Ma X."/>
            <person name="Yu J."/>
            <person name="You J."/>
            <person name="Xue Y."/>
            <person name="Ma Y."/>
        </authorList>
    </citation>
    <scope>NUCLEOTIDE SEQUENCE [LARGE SCALE GENOMIC DNA]</scope>
    <source>
        <strain evidence="8 9">B18-69</strain>
    </source>
</reference>
<comment type="similarity">
    <text evidence="1">Belongs to the LysR transcriptional regulatory family.</text>
</comment>
<dbReference type="Pfam" id="PF00126">
    <property type="entry name" value="HTH_1"/>
    <property type="match status" value="1"/>
</dbReference>
<feature type="region of interest" description="Disordered" evidence="6">
    <location>
        <begin position="290"/>
        <end position="396"/>
    </location>
</feature>
<dbReference type="Proteomes" id="UP000669605">
    <property type="component" value="Unassembled WGS sequence"/>
</dbReference>
<dbReference type="SUPFAM" id="SSF53850">
    <property type="entry name" value="Periplasmic binding protein-like II"/>
    <property type="match status" value="1"/>
</dbReference>
<keyword evidence="9" id="KW-1185">Reference proteome</keyword>
<evidence type="ECO:0000256" key="3">
    <source>
        <dbReference type="ARBA" id="ARBA00023125"/>
    </source>
</evidence>
<dbReference type="EMBL" id="JAAAUB010000007">
    <property type="protein sequence ID" value="NMH16713.1"/>
    <property type="molecule type" value="Genomic_DNA"/>
</dbReference>
<feature type="compositionally biased region" description="Low complexity" evidence="6">
    <location>
        <begin position="326"/>
        <end position="350"/>
    </location>
</feature>
<comment type="caution">
    <text evidence="8">The sequence shown here is derived from an EMBL/GenBank/DDBJ whole genome shotgun (WGS) entry which is preliminary data.</text>
</comment>
<dbReference type="InterPro" id="IPR005119">
    <property type="entry name" value="LysR_subst-bd"/>
</dbReference>
<name>A0ABX1QL67_9PROT</name>
<dbReference type="SUPFAM" id="SSF46785">
    <property type="entry name" value="Winged helix' DNA-binding domain"/>
    <property type="match status" value="1"/>
</dbReference>
<dbReference type="InterPro" id="IPR000847">
    <property type="entry name" value="LysR_HTH_N"/>
</dbReference>
<proteinExistence type="inferred from homology"/>
<evidence type="ECO:0000256" key="2">
    <source>
        <dbReference type="ARBA" id="ARBA00023015"/>
    </source>
</evidence>
<dbReference type="InterPro" id="IPR036388">
    <property type="entry name" value="WH-like_DNA-bd_sf"/>
</dbReference>
<keyword evidence="4" id="KW-0010">Activator</keyword>
<accession>A0ABX1QL67</accession>
<evidence type="ECO:0000256" key="6">
    <source>
        <dbReference type="SAM" id="MobiDB-lite"/>
    </source>
</evidence>
<dbReference type="PANTHER" id="PTHR30293">
    <property type="entry name" value="TRANSCRIPTIONAL REGULATORY PROTEIN NAC-RELATED"/>
    <property type="match status" value="1"/>
</dbReference>